<evidence type="ECO:0000313" key="13">
    <source>
        <dbReference type="EMBL" id="ANM86716.1"/>
    </source>
</evidence>
<evidence type="ECO:0000256" key="2">
    <source>
        <dbReference type="ARBA" id="ARBA00004325"/>
    </source>
</evidence>
<sequence length="263" mass="30499">MTDAPLPSSFDGDTDFYDENRWQKFTRRLKEEPLIPFGVAITCWAFFGAARSVRKGQSSKANQFFRYRLYAQSFTLVAMLGGSYYYNADRLKRKEYTDLIAKRKAQEKRDAWIRELEIRDMEDKEWREKLGMVRDAKREEAEREAVEEIRRRDAANKEGKGVIEVLKGKVKDIKEMEAAREEAEQELDLGEIARQRRKEMEKKQVEAKRRQELAAEEAGYGKPRTIWGEDGGGLLGWKRIKKLFDGPESGPTESAKAGEKNAK</sequence>
<dbReference type="EMBL" id="KX264294">
    <property type="protein sequence ID" value="ANM86716.1"/>
    <property type="molecule type" value="Genomic_DNA"/>
</dbReference>
<evidence type="ECO:0000256" key="8">
    <source>
        <dbReference type="ARBA" id="ARBA00023136"/>
    </source>
</evidence>
<name>A0A1Z1C4Y6_CLAUC</name>
<protein>
    <recommendedName>
        <fullName evidence="12">HIG1 domain-containing protein</fullName>
    </recommendedName>
</protein>
<dbReference type="AlphaFoldDB" id="A0A1Z1C4Y6"/>
<keyword evidence="7" id="KW-0496">Mitochondrion</keyword>
<feature type="transmembrane region" description="Helical" evidence="11">
    <location>
        <begin position="34"/>
        <end position="53"/>
    </location>
</feature>
<dbReference type="InterPro" id="IPR007667">
    <property type="entry name" value="Hypoxia_induced_domain"/>
</dbReference>
<dbReference type="PANTHER" id="PTHR12297:SF3">
    <property type="entry name" value="HIG1 DOMAIN FAMILY MEMBER 1A"/>
    <property type="match status" value="1"/>
</dbReference>
<evidence type="ECO:0000256" key="1">
    <source>
        <dbReference type="ARBA" id="ARBA00002584"/>
    </source>
</evidence>
<keyword evidence="5 11" id="KW-0812">Transmembrane</keyword>
<evidence type="ECO:0000256" key="7">
    <source>
        <dbReference type="ARBA" id="ARBA00023128"/>
    </source>
</evidence>
<comment type="similarity">
    <text evidence="3">Belongs to the RCF1 family.</text>
</comment>
<evidence type="ECO:0000256" key="5">
    <source>
        <dbReference type="ARBA" id="ARBA00022692"/>
    </source>
</evidence>
<dbReference type="PROSITE" id="PS51503">
    <property type="entry name" value="HIG1"/>
    <property type="match status" value="1"/>
</dbReference>
<evidence type="ECO:0000256" key="4">
    <source>
        <dbReference type="ARBA" id="ARBA00011565"/>
    </source>
</evidence>
<dbReference type="Gene3D" id="6.10.140.1320">
    <property type="match status" value="1"/>
</dbReference>
<evidence type="ECO:0000256" key="6">
    <source>
        <dbReference type="ARBA" id="ARBA00022989"/>
    </source>
</evidence>
<keyword evidence="6 11" id="KW-1133">Transmembrane helix</keyword>
<organism evidence="13">
    <name type="scientific">Cladonia uncialis subsp. uncialis</name>
    <dbReference type="NCBI Taxonomy" id="180999"/>
    <lineage>
        <taxon>Eukaryota</taxon>
        <taxon>Fungi</taxon>
        <taxon>Dikarya</taxon>
        <taxon>Ascomycota</taxon>
        <taxon>Pezizomycotina</taxon>
        <taxon>Lecanoromycetes</taxon>
        <taxon>OSLEUM clade</taxon>
        <taxon>Lecanoromycetidae</taxon>
        <taxon>Lecanorales</taxon>
        <taxon>Lecanorineae</taxon>
        <taxon>Cladoniaceae</taxon>
        <taxon>Cladonia</taxon>
    </lineage>
</organism>
<evidence type="ECO:0000256" key="11">
    <source>
        <dbReference type="SAM" id="Phobius"/>
    </source>
</evidence>
<proteinExistence type="inferred from homology"/>
<evidence type="ECO:0000313" key="14">
    <source>
        <dbReference type="EMBL" id="AUW30948.1"/>
    </source>
</evidence>
<feature type="region of interest" description="Disordered" evidence="10">
    <location>
        <begin position="243"/>
        <end position="263"/>
    </location>
</feature>
<evidence type="ECO:0000256" key="10">
    <source>
        <dbReference type="SAM" id="MobiDB-lite"/>
    </source>
</evidence>
<reference evidence="14" key="2">
    <citation type="submission" date="2017-12" db="EMBL/GenBank/DDBJ databases">
        <title>Genome Sequencing Reveals a Rich Biosynthetic Potential.</title>
        <authorList>
            <person name="Bertrand R.L."/>
            <person name="Abdel-Hameed M.E."/>
            <person name="Sorensen J.L."/>
        </authorList>
    </citation>
    <scope>NUCLEOTIDE SEQUENCE</scope>
</reference>
<accession>A0A1Z1C4Y6</accession>
<evidence type="ECO:0000259" key="12">
    <source>
        <dbReference type="PROSITE" id="PS51503"/>
    </source>
</evidence>
<dbReference type="InterPro" id="IPR050355">
    <property type="entry name" value="RCF1"/>
</dbReference>
<reference evidence="13" key="1">
    <citation type="submission" date="2016-05" db="EMBL/GenBank/DDBJ databases">
        <title>Lichen genome sequencing reveals its rich biosynthetic potential.</title>
        <authorList>
            <person name="Bertrand R.L."/>
            <person name="Abdel-Hameed M."/>
            <person name="Sorensen J.L."/>
        </authorList>
    </citation>
    <scope>NUCLEOTIDE SEQUENCE</scope>
</reference>
<feature type="coiled-coil region" evidence="9">
    <location>
        <begin position="138"/>
        <end position="217"/>
    </location>
</feature>
<dbReference type="GO" id="GO:0097250">
    <property type="term" value="P:mitochondrial respirasome assembly"/>
    <property type="evidence" value="ECO:0007669"/>
    <property type="project" value="TreeGrafter"/>
</dbReference>
<comment type="subcellular location">
    <subcellularLocation>
        <location evidence="2">Mitochondrion membrane</location>
    </subcellularLocation>
</comment>
<dbReference type="GO" id="GO:0031966">
    <property type="term" value="C:mitochondrial membrane"/>
    <property type="evidence" value="ECO:0007669"/>
    <property type="project" value="UniProtKB-SubCell"/>
</dbReference>
<dbReference type="EMBL" id="MG777483">
    <property type="protein sequence ID" value="AUW30948.1"/>
    <property type="molecule type" value="Genomic_DNA"/>
</dbReference>
<dbReference type="Pfam" id="PF04588">
    <property type="entry name" value="HIG_1_N"/>
    <property type="match status" value="1"/>
</dbReference>
<feature type="domain" description="HIG1" evidence="12">
    <location>
        <begin position="6"/>
        <end position="97"/>
    </location>
</feature>
<keyword evidence="8 11" id="KW-0472">Membrane</keyword>
<comment type="function">
    <text evidence="1">Cytochrome c oxidase subunit which plays a role in assembly of respiratory supercomplexes.</text>
</comment>
<evidence type="ECO:0000256" key="9">
    <source>
        <dbReference type="SAM" id="Coils"/>
    </source>
</evidence>
<feature type="transmembrane region" description="Helical" evidence="11">
    <location>
        <begin position="65"/>
        <end position="86"/>
    </location>
</feature>
<comment type="subunit">
    <text evidence="4">Associates with the respiratory chain complex III/complex IV supercomplex.</text>
</comment>
<keyword evidence="9" id="KW-0175">Coiled coil</keyword>
<evidence type="ECO:0000256" key="3">
    <source>
        <dbReference type="ARBA" id="ARBA00009366"/>
    </source>
</evidence>
<dbReference type="PANTHER" id="PTHR12297">
    <property type="entry name" value="HYPOXIA-INDUCBILE GENE 1 HIG1 -RELATED"/>
    <property type="match status" value="1"/>
</dbReference>